<gene>
    <name evidence="2" type="ORF">AVDCRST_MAG77-4089</name>
</gene>
<sequence length="177" mass="18794">VSQCPQARAHRASHMFGGLDRRGRRVPGAGRLRRHQPGCADGARRLDRDGGDRLDRHRAAGSRLAADRTCHVAGHPLGPVPALLGADLARADRPVHGRLAGAHAVRDPRSRHGAGGGRRHSRRTWPARRRPLPPRRRPAGVARDHGAQRVQAPWPHPVRVAQAAGAAGAACPAGAAV</sequence>
<feature type="compositionally biased region" description="Basic residues" evidence="1">
    <location>
        <begin position="111"/>
        <end position="138"/>
    </location>
</feature>
<reference evidence="2" key="1">
    <citation type="submission" date="2020-02" db="EMBL/GenBank/DDBJ databases">
        <authorList>
            <person name="Meier V. D."/>
        </authorList>
    </citation>
    <scope>NUCLEOTIDE SEQUENCE</scope>
    <source>
        <strain evidence="2">AVDCRST_MAG77</strain>
    </source>
</reference>
<feature type="region of interest" description="Disordered" evidence="1">
    <location>
        <begin position="18"/>
        <end position="55"/>
    </location>
</feature>
<feature type="non-terminal residue" evidence="2">
    <location>
        <position position="1"/>
    </location>
</feature>
<feature type="region of interest" description="Disordered" evidence="1">
    <location>
        <begin position="99"/>
        <end position="154"/>
    </location>
</feature>
<dbReference type="EMBL" id="CADCTC010000216">
    <property type="protein sequence ID" value="CAA9283932.1"/>
    <property type="molecule type" value="Genomic_DNA"/>
</dbReference>
<accession>A0A6J4JPV9</accession>
<evidence type="ECO:0000313" key="2">
    <source>
        <dbReference type="EMBL" id="CAA9283932.1"/>
    </source>
</evidence>
<name>A0A6J4JPV9_9CHLR</name>
<feature type="compositionally biased region" description="Basic and acidic residues" evidence="1">
    <location>
        <begin position="42"/>
        <end position="55"/>
    </location>
</feature>
<organism evidence="2">
    <name type="scientific">uncultured Chloroflexota bacterium</name>
    <dbReference type="NCBI Taxonomy" id="166587"/>
    <lineage>
        <taxon>Bacteria</taxon>
        <taxon>Bacillati</taxon>
        <taxon>Chloroflexota</taxon>
        <taxon>environmental samples</taxon>
    </lineage>
</organism>
<proteinExistence type="predicted"/>
<dbReference type="AlphaFoldDB" id="A0A6J4JPV9"/>
<evidence type="ECO:0000256" key="1">
    <source>
        <dbReference type="SAM" id="MobiDB-lite"/>
    </source>
</evidence>
<protein>
    <submittedName>
        <fullName evidence="2">Uncharacterized protein</fullName>
    </submittedName>
</protein>
<feature type="non-terminal residue" evidence="2">
    <location>
        <position position="177"/>
    </location>
</feature>